<dbReference type="PROSITE" id="PS51819">
    <property type="entry name" value="VOC"/>
    <property type="match status" value="1"/>
</dbReference>
<accession>A0A420BKX6</accession>
<gene>
    <name evidence="2" type="ORF">DFQ12_2234</name>
</gene>
<dbReference type="InterPro" id="IPR037523">
    <property type="entry name" value="VOC_core"/>
</dbReference>
<dbReference type="InterPro" id="IPR029068">
    <property type="entry name" value="Glyas_Bleomycin-R_OHBP_Dase"/>
</dbReference>
<evidence type="ECO:0000313" key="2">
    <source>
        <dbReference type="EMBL" id="RKE57347.1"/>
    </source>
</evidence>
<organism evidence="2 3">
    <name type="scientific">Sphingobacterium detergens</name>
    <dbReference type="NCBI Taxonomy" id="1145106"/>
    <lineage>
        <taxon>Bacteria</taxon>
        <taxon>Pseudomonadati</taxon>
        <taxon>Bacteroidota</taxon>
        <taxon>Sphingobacteriia</taxon>
        <taxon>Sphingobacteriales</taxon>
        <taxon>Sphingobacteriaceae</taxon>
        <taxon>Sphingobacterium</taxon>
    </lineage>
</organism>
<name>A0A420BKX6_SPHD1</name>
<comment type="caution">
    <text evidence="2">The sequence shown here is derived from an EMBL/GenBank/DDBJ whole genome shotgun (WGS) entry which is preliminary data.</text>
</comment>
<dbReference type="SUPFAM" id="SSF54593">
    <property type="entry name" value="Glyoxalase/Bleomycin resistance protein/Dihydroxybiphenyl dioxygenase"/>
    <property type="match status" value="1"/>
</dbReference>
<protein>
    <recommendedName>
        <fullName evidence="1">VOC domain-containing protein</fullName>
    </recommendedName>
</protein>
<dbReference type="Proteomes" id="UP000286246">
    <property type="component" value="Unassembled WGS sequence"/>
</dbReference>
<proteinExistence type="predicted"/>
<feature type="domain" description="VOC" evidence="1">
    <location>
        <begin position="20"/>
        <end position="159"/>
    </location>
</feature>
<reference evidence="2 3" key="1">
    <citation type="submission" date="2018-09" db="EMBL/GenBank/DDBJ databases">
        <title>Genomic Encyclopedia of Type Strains, Phase III (KMG-III): the genomes of soil and plant-associated and newly described type strains.</title>
        <authorList>
            <person name="Whitman W."/>
        </authorList>
    </citation>
    <scope>NUCLEOTIDE SEQUENCE [LARGE SCALE GENOMIC DNA]</scope>
    <source>
        <strain evidence="2 3">CECT 7938</strain>
    </source>
</reference>
<dbReference type="Pfam" id="PF13669">
    <property type="entry name" value="Glyoxalase_4"/>
    <property type="match status" value="1"/>
</dbReference>
<sequence>MGTFENTKLSNMDLKNNIIGFHHISIKAKDFEHTVDFYKNFGFEIVHSWSLPDFNLEKCVMLHNRAINYYLEICDENAAIPTQGRKRRPGDEYIENALLHICFVVKDAEAARKQALEYGAKDLSQGMFELDLSNDTKTVPVRNSLVYSPNGEVIEFLEKIDFG</sequence>
<evidence type="ECO:0000313" key="3">
    <source>
        <dbReference type="Proteomes" id="UP000286246"/>
    </source>
</evidence>
<evidence type="ECO:0000259" key="1">
    <source>
        <dbReference type="PROSITE" id="PS51819"/>
    </source>
</evidence>
<dbReference type="CDD" id="cd06587">
    <property type="entry name" value="VOC"/>
    <property type="match status" value="1"/>
</dbReference>
<dbReference type="AlphaFoldDB" id="A0A420BKX6"/>
<dbReference type="Gene3D" id="3.10.180.10">
    <property type="entry name" value="2,3-Dihydroxybiphenyl 1,2-Dioxygenase, domain 1"/>
    <property type="match status" value="1"/>
</dbReference>
<dbReference type="EMBL" id="RAPY01000001">
    <property type="protein sequence ID" value="RKE57347.1"/>
    <property type="molecule type" value="Genomic_DNA"/>
</dbReference>
<keyword evidence="3" id="KW-1185">Reference proteome</keyword>